<dbReference type="Proteomes" id="UP000031246">
    <property type="component" value="Unassembled WGS sequence"/>
</dbReference>
<proteinExistence type="predicted"/>
<evidence type="ECO:0000313" key="2">
    <source>
        <dbReference type="Proteomes" id="UP000031246"/>
    </source>
</evidence>
<dbReference type="InterPro" id="IPR015424">
    <property type="entry name" value="PyrdxlP-dep_Trfase"/>
</dbReference>
<dbReference type="OrthoDB" id="8955051at2"/>
<name>A0A0C1FSR1_9SPHI</name>
<keyword evidence="2" id="KW-1185">Reference proteome</keyword>
<gene>
    <name evidence="1" type="ORF">OC25_05365</name>
</gene>
<dbReference type="SUPFAM" id="SSF53383">
    <property type="entry name" value="PLP-dependent transferases"/>
    <property type="match status" value="1"/>
</dbReference>
<sequence>MEVQTQAAKTIGGYIQLQLPKGNVFHPGLVALNTGRNAFEYILRVRKYNLVYLPYYTCEVLLEPLHKLNIAYKFYHIDENLDPVIDFDLEAHSCLLYTNYYGLKTETVKRLTKTISNLIVDNAQAFFCKPIANADTFYSCRKFFGVPDGAYLNIGTPINENLNQDQSVNRFSHLIKSIDINIEEAYNDYIENNKVLCYNDIKNMSALTTAMLSGIDYEACAAIRRENFAFLAEQLDDKNRLHLNLAPGDVPMVYPFLSNDAAIKQTLIKQKIFVATYWPNVYEWASPDSFEYALTQKLIALPIDHRYGLDDMRIMVNALKPLI</sequence>
<reference evidence="1 2" key="1">
    <citation type="submission" date="2014-10" db="EMBL/GenBank/DDBJ databases">
        <title>Pedobacter Kyungheensis.</title>
        <authorList>
            <person name="Anderson B.M."/>
            <person name="Newman J.D."/>
        </authorList>
    </citation>
    <scope>NUCLEOTIDE SEQUENCE [LARGE SCALE GENOMIC DNA]</scope>
    <source>
        <strain evidence="1 2">KACC 16221</strain>
    </source>
</reference>
<accession>A0A0C1FSR1</accession>
<dbReference type="AlphaFoldDB" id="A0A0C1FSR1"/>
<protein>
    <recommendedName>
        <fullName evidence="3">DegT/DnrJ/EryC1/StrS aminotransferase family protein</fullName>
    </recommendedName>
</protein>
<organism evidence="1 2">
    <name type="scientific">Pedobacter kyungheensis</name>
    <dbReference type="NCBI Taxonomy" id="1069985"/>
    <lineage>
        <taxon>Bacteria</taxon>
        <taxon>Pseudomonadati</taxon>
        <taxon>Bacteroidota</taxon>
        <taxon>Sphingobacteriia</taxon>
        <taxon>Sphingobacteriales</taxon>
        <taxon>Sphingobacteriaceae</taxon>
        <taxon>Pedobacter</taxon>
    </lineage>
</organism>
<comment type="caution">
    <text evidence="1">The sequence shown here is derived from an EMBL/GenBank/DDBJ whole genome shotgun (WGS) entry which is preliminary data.</text>
</comment>
<evidence type="ECO:0000313" key="1">
    <source>
        <dbReference type="EMBL" id="KIA95967.1"/>
    </source>
</evidence>
<dbReference type="RefSeq" id="WP_039472549.1">
    <property type="nucleotide sequence ID" value="NZ_JSYN01000004.1"/>
</dbReference>
<evidence type="ECO:0008006" key="3">
    <source>
        <dbReference type="Google" id="ProtNLM"/>
    </source>
</evidence>
<dbReference type="EMBL" id="JSYN01000004">
    <property type="protein sequence ID" value="KIA95967.1"/>
    <property type="molecule type" value="Genomic_DNA"/>
</dbReference>